<proteinExistence type="predicted"/>
<dbReference type="GO" id="GO:0016787">
    <property type="term" value="F:hydrolase activity"/>
    <property type="evidence" value="ECO:0007669"/>
    <property type="project" value="UniProtKB-KW"/>
</dbReference>
<dbReference type="InterPro" id="IPR000073">
    <property type="entry name" value="AB_hydrolase_1"/>
</dbReference>
<evidence type="ECO:0000313" key="3">
    <source>
        <dbReference type="EMBL" id="NEA25117.1"/>
    </source>
</evidence>
<reference evidence="3 4" key="1">
    <citation type="submission" date="2020-01" db="EMBL/GenBank/DDBJ databases">
        <title>Insect and environment-associated Actinomycetes.</title>
        <authorList>
            <person name="Currrie C."/>
            <person name="Chevrette M."/>
            <person name="Carlson C."/>
            <person name="Stubbendieck R."/>
            <person name="Wendt-Pienkowski E."/>
        </authorList>
    </citation>
    <scope>NUCLEOTIDE SEQUENCE [LARGE SCALE GENOMIC DNA]</scope>
    <source>
        <strain evidence="3 4">SID10258</strain>
    </source>
</reference>
<dbReference type="EMBL" id="JAAGLI010000566">
    <property type="protein sequence ID" value="NEA25117.1"/>
    <property type="molecule type" value="Genomic_DNA"/>
</dbReference>
<dbReference type="Gene3D" id="3.40.50.1820">
    <property type="entry name" value="alpha/beta hydrolase"/>
    <property type="match status" value="1"/>
</dbReference>
<feature type="signal peptide" evidence="1">
    <location>
        <begin position="1"/>
        <end position="23"/>
    </location>
</feature>
<dbReference type="AlphaFoldDB" id="A0A6L9QI46"/>
<feature type="domain" description="AB hydrolase-1" evidence="2">
    <location>
        <begin position="193"/>
        <end position="440"/>
    </location>
</feature>
<accession>A0A6L9QI46</accession>
<dbReference type="InterPro" id="IPR050228">
    <property type="entry name" value="Carboxylesterase_BioH"/>
</dbReference>
<keyword evidence="1" id="KW-0732">Signal</keyword>
<name>A0A6L9QI46_9ACTN</name>
<organism evidence="3 4">
    <name type="scientific">Actinomadura bangladeshensis</name>
    <dbReference type="NCBI Taxonomy" id="453573"/>
    <lineage>
        <taxon>Bacteria</taxon>
        <taxon>Bacillati</taxon>
        <taxon>Actinomycetota</taxon>
        <taxon>Actinomycetes</taxon>
        <taxon>Streptosporangiales</taxon>
        <taxon>Thermomonosporaceae</taxon>
        <taxon>Actinomadura</taxon>
    </lineage>
</organism>
<comment type="caution">
    <text evidence="3">The sequence shown here is derived from an EMBL/GenBank/DDBJ whole genome shotgun (WGS) entry which is preliminary data.</text>
</comment>
<sequence>MTPPRTPTFLPAALPAGVATALAANASRLRPTLGPIDWRDTVANTVITPDPAIARMLWALSNIENEAFYVRISLQHSGMDRLAPIEEFLAIWLAEESEHARALAELSHRYGPSSHRCWSSLRSPPGCAGSRTSSRRSPDWVGCPSCRTSWPRCRPTTRRRRCPVSTRWSDLTHHRRTGNLGYYFKDGVESTALVFIHGMGGSSQQWRTLLPLLPAGSPLVLIDLPWHGTSRGYQGRLDRAEVTGAVADCIANAWPGEAVIVAHSIASYFGWSLAELIGTRIRGGVIVSGHLFSISELLAHGRGSLHLRFVLADSALKASIAPPRPLRTGLNRSGLLRHLLLRPQMSPAALTDHSRVGDCFEHTGGVGALRLLTMARRIELHEVARASTVPMTLVYGARDPLLTAKDAQLVTRLPHLQAAHRVTGVGHFPMIESPEAVNAAIRTQIAPKPPTGSRGRSPN</sequence>
<dbReference type="SUPFAM" id="SSF53474">
    <property type="entry name" value="alpha/beta-Hydrolases"/>
    <property type="match status" value="1"/>
</dbReference>
<evidence type="ECO:0000256" key="1">
    <source>
        <dbReference type="SAM" id="SignalP"/>
    </source>
</evidence>
<evidence type="ECO:0000313" key="4">
    <source>
        <dbReference type="Proteomes" id="UP000475532"/>
    </source>
</evidence>
<keyword evidence="3" id="KW-0378">Hydrolase</keyword>
<dbReference type="Proteomes" id="UP000475532">
    <property type="component" value="Unassembled WGS sequence"/>
</dbReference>
<dbReference type="PANTHER" id="PTHR43194">
    <property type="entry name" value="HYDROLASE ALPHA/BETA FOLD FAMILY"/>
    <property type="match status" value="1"/>
</dbReference>
<evidence type="ECO:0000259" key="2">
    <source>
        <dbReference type="Pfam" id="PF12697"/>
    </source>
</evidence>
<dbReference type="RefSeq" id="WP_163058757.1">
    <property type="nucleotide sequence ID" value="NZ_JAAGLI010000566.1"/>
</dbReference>
<dbReference type="Pfam" id="PF12697">
    <property type="entry name" value="Abhydrolase_6"/>
    <property type="match status" value="1"/>
</dbReference>
<protein>
    <submittedName>
        <fullName evidence="3">Alpha/beta hydrolase</fullName>
    </submittedName>
</protein>
<feature type="chain" id="PRO_5039072725" evidence="1">
    <location>
        <begin position="24"/>
        <end position="459"/>
    </location>
</feature>
<dbReference type="InterPro" id="IPR029058">
    <property type="entry name" value="AB_hydrolase_fold"/>
</dbReference>
<gene>
    <name evidence="3" type="ORF">G3I70_21910</name>
</gene>
<dbReference type="PANTHER" id="PTHR43194:SF5">
    <property type="entry name" value="PIMELOYL-[ACYL-CARRIER PROTEIN] METHYL ESTER ESTERASE"/>
    <property type="match status" value="1"/>
</dbReference>